<name>A0ABW7ZY45_9ACTN</name>
<evidence type="ECO:0000313" key="2">
    <source>
        <dbReference type="Proteomes" id="UP001612928"/>
    </source>
</evidence>
<proteinExistence type="predicted"/>
<dbReference type="Proteomes" id="UP001612928">
    <property type="component" value="Unassembled WGS sequence"/>
</dbReference>
<gene>
    <name evidence="1" type="ORF">ACIBP5_01900</name>
</gene>
<evidence type="ECO:0000313" key="1">
    <source>
        <dbReference type="EMBL" id="MFI7438701.1"/>
    </source>
</evidence>
<reference evidence="1 2" key="1">
    <citation type="submission" date="2024-10" db="EMBL/GenBank/DDBJ databases">
        <title>The Natural Products Discovery Center: Release of the First 8490 Sequenced Strains for Exploring Actinobacteria Biosynthetic Diversity.</title>
        <authorList>
            <person name="Kalkreuter E."/>
            <person name="Kautsar S.A."/>
            <person name="Yang D."/>
            <person name="Bader C.D."/>
            <person name="Teijaro C.N."/>
            <person name="Fluegel L."/>
            <person name="Davis C.M."/>
            <person name="Simpson J.R."/>
            <person name="Lauterbach L."/>
            <person name="Steele A.D."/>
            <person name="Gui C."/>
            <person name="Meng S."/>
            <person name="Li G."/>
            <person name="Viehrig K."/>
            <person name="Ye F."/>
            <person name="Su P."/>
            <person name="Kiefer A.F."/>
            <person name="Nichols A."/>
            <person name="Cepeda A.J."/>
            <person name="Yan W."/>
            <person name="Fan B."/>
            <person name="Jiang Y."/>
            <person name="Adhikari A."/>
            <person name="Zheng C.-J."/>
            <person name="Schuster L."/>
            <person name="Cowan T.M."/>
            <person name="Smanski M.J."/>
            <person name="Chevrette M.G."/>
            <person name="De Carvalho L.P.S."/>
            <person name="Shen B."/>
        </authorList>
    </citation>
    <scope>NUCLEOTIDE SEQUENCE [LARGE SCALE GENOMIC DNA]</scope>
    <source>
        <strain evidence="1 2">NPDC049503</strain>
    </source>
</reference>
<dbReference type="EMBL" id="JBITMB010000001">
    <property type="protein sequence ID" value="MFI7438701.1"/>
    <property type="molecule type" value="Genomic_DNA"/>
</dbReference>
<sequence length="142" mass="14823">MSTDLAALASDLSPYATAAISAYGSAVLTRSQDEAADATVRFGQKILKRIFRDDSPQKGTPKVVEELAADPGNTDLQAVLRVAIIKELKSNTELAAEVCNLMAEAPPASGVVNVAAYGKRSVSSVVIHGDVTTGDTHHSDRG</sequence>
<accession>A0ABW7ZY45</accession>
<keyword evidence="2" id="KW-1185">Reference proteome</keyword>
<protein>
    <submittedName>
        <fullName evidence="1">Uncharacterized protein</fullName>
    </submittedName>
</protein>
<comment type="caution">
    <text evidence="1">The sequence shown here is derived from an EMBL/GenBank/DDBJ whole genome shotgun (WGS) entry which is preliminary data.</text>
</comment>
<dbReference type="RefSeq" id="WP_397018225.1">
    <property type="nucleotide sequence ID" value="NZ_JBITMB010000001.1"/>
</dbReference>
<organism evidence="1 2">
    <name type="scientific">Nonomuraea indica</name>
    <dbReference type="NCBI Taxonomy" id="1581193"/>
    <lineage>
        <taxon>Bacteria</taxon>
        <taxon>Bacillati</taxon>
        <taxon>Actinomycetota</taxon>
        <taxon>Actinomycetes</taxon>
        <taxon>Streptosporangiales</taxon>
        <taxon>Streptosporangiaceae</taxon>
        <taxon>Nonomuraea</taxon>
    </lineage>
</organism>